<keyword evidence="1" id="KW-1133">Transmembrane helix</keyword>
<feature type="transmembrane region" description="Helical" evidence="1">
    <location>
        <begin position="16"/>
        <end position="37"/>
    </location>
</feature>
<keyword evidence="1" id="KW-0812">Transmembrane</keyword>
<comment type="caution">
    <text evidence="2">The sequence shown here is derived from an EMBL/GenBank/DDBJ whole genome shotgun (WGS) entry which is preliminary data.</text>
</comment>
<dbReference type="EMBL" id="JACHEF010000001">
    <property type="protein sequence ID" value="MBB6407932.1"/>
    <property type="molecule type" value="Genomic_DNA"/>
</dbReference>
<evidence type="ECO:0000256" key="1">
    <source>
        <dbReference type="SAM" id="Phobius"/>
    </source>
</evidence>
<keyword evidence="3" id="KW-1185">Reference proteome</keyword>
<keyword evidence="1" id="KW-0472">Membrane</keyword>
<gene>
    <name evidence="2" type="ORF">HNQ71_000576</name>
</gene>
<evidence type="ECO:0000313" key="2">
    <source>
        <dbReference type="EMBL" id="MBB6407932.1"/>
    </source>
</evidence>
<sequence>MSDTALEAVLRRDRTVVTAALIIIAVLAWAYVLWLAADMTMQDAATPSAATGDMVGMDMSGTDSGGMEMPGMDMGGMDVGATMAPGFRAWAPADFAFIFAMWAVMMVGMMTPSVAPMVLLYAGVGRKARAGGRPIASTAWFFTGYLLVWVAFSLAAADAQWLLASQALLSPMMATNSTVLGGLVLIAAGLYQWTPMKGVCLQQCQAPIAFLASHGGFRSDPLGALRFGIVHGAYCLGCCWALMALLFVGGVMNVLWIAGIAILVLLEKTVPTGRLIPRISGTLMVAIGAWLLVQAS</sequence>
<feature type="transmembrane region" description="Helical" evidence="1">
    <location>
        <begin position="275"/>
        <end position="293"/>
    </location>
</feature>
<organism evidence="2 3">
    <name type="scientific">Mesorhizobium sangaii</name>
    <dbReference type="NCBI Taxonomy" id="505389"/>
    <lineage>
        <taxon>Bacteria</taxon>
        <taxon>Pseudomonadati</taxon>
        <taxon>Pseudomonadota</taxon>
        <taxon>Alphaproteobacteria</taxon>
        <taxon>Hyphomicrobiales</taxon>
        <taxon>Phyllobacteriaceae</taxon>
        <taxon>Mesorhizobium</taxon>
    </lineage>
</organism>
<dbReference type="InterPro" id="IPR018688">
    <property type="entry name" value="PpoB2-like"/>
</dbReference>
<dbReference type="Proteomes" id="UP000556329">
    <property type="component" value="Unassembled WGS sequence"/>
</dbReference>
<feature type="transmembrane region" description="Helical" evidence="1">
    <location>
        <begin position="135"/>
        <end position="156"/>
    </location>
</feature>
<dbReference type="AlphaFoldDB" id="A0A841PCB8"/>
<feature type="transmembrane region" description="Helical" evidence="1">
    <location>
        <begin position="234"/>
        <end position="263"/>
    </location>
</feature>
<dbReference type="Pfam" id="PF09948">
    <property type="entry name" value="PpoB2"/>
    <property type="match status" value="1"/>
</dbReference>
<reference evidence="2 3" key="1">
    <citation type="submission" date="2020-08" db="EMBL/GenBank/DDBJ databases">
        <title>Genomic Encyclopedia of Type Strains, Phase IV (KMG-IV): sequencing the most valuable type-strain genomes for metagenomic binning, comparative biology and taxonomic classification.</title>
        <authorList>
            <person name="Goeker M."/>
        </authorList>
    </citation>
    <scope>NUCLEOTIDE SEQUENCE [LARGE SCALE GENOMIC DNA]</scope>
    <source>
        <strain evidence="2 3">DSM 100039</strain>
    </source>
</reference>
<proteinExistence type="predicted"/>
<accession>A0A841PCB8</accession>
<evidence type="ECO:0000313" key="3">
    <source>
        <dbReference type="Proteomes" id="UP000556329"/>
    </source>
</evidence>
<feature type="transmembrane region" description="Helical" evidence="1">
    <location>
        <begin position="95"/>
        <end position="123"/>
    </location>
</feature>
<feature type="transmembrane region" description="Helical" evidence="1">
    <location>
        <begin position="168"/>
        <end position="191"/>
    </location>
</feature>
<name>A0A841PCB8_9HYPH</name>
<dbReference type="RefSeq" id="WP_184871081.1">
    <property type="nucleotide sequence ID" value="NZ_JACHEF010000001.1"/>
</dbReference>
<protein>
    <submittedName>
        <fullName evidence="2">Putative metal-binding membrane protein</fullName>
    </submittedName>
</protein>